<dbReference type="GO" id="GO:0005737">
    <property type="term" value="C:cytoplasm"/>
    <property type="evidence" value="ECO:0007669"/>
    <property type="project" value="UniProtKB-SubCell"/>
</dbReference>
<keyword evidence="8" id="KW-0347">Helicase</keyword>
<dbReference type="Proteomes" id="UP000178187">
    <property type="component" value="Unassembled WGS sequence"/>
</dbReference>
<dbReference type="GO" id="GO:0006310">
    <property type="term" value="P:DNA recombination"/>
    <property type="evidence" value="ECO:0007669"/>
    <property type="project" value="UniProtKB-UniRule"/>
</dbReference>
<keyword evidence="4 6" id="KW-0233">DNA recombination</keyword>
<feature type="region of interest" description="Domain I" evidence="6">
    <location>
        <begin position="1"/>
        <end position="64"/>
    </location>
</feature>
<evidence type="ECO:0000256" key="5">
    <source>
        <dbReference type="ARBA" id="ARBA00023204"/>
    </source>
</evidence>
<dbReference type="SUPFAM" id="SSF46929">
    <property type="entry name" value="DNA helicase RuvA subunit, C-terminal domain"/>
    <property type="match status" value="1"/>
</dbReference>
<dbReference type="GO" id="GO:0005524">
    <property type="term" value="F:ATP binding"/>
    <property type="evidence" value="ECO:0007669"/>
    <property type="project" value="InterPro"/>
</dbReference>
<dbReference type="Gene3D" id="1.10.150.20">
    <property type="entry name" value="5' to 3' exonuclease, C-terminal subdomain"/>
    <property type="match status" value="1"/>
</dbReference>
<evidence type="ECO:0000313" key="8">
    <source>
        <dbReference type="EMBL" id="OGW95969.1"/>
    </source>
</evidence>
<feature type="domain" description="Helix-hairpin-helix DNA-binding motif class 1" evidence="7">
    <location>
        <begin position="73"/>
        <end position="92"/>
    </location>
</feature>
<keyword evidence="8" id="KW-0378">Hydrolase</keyword>
<sequence>MYSFLSGTLVEKHPTTAILDVNGIGFEVMIPLSTSQKLPSAGNQVKLRTHFVVREDAHLLFGFFTEEERSLFRLLIGVTGIGPKLGITLLSGLELNELKRAIVHGSIPALTAIPGIGRKIAERLIVELREKIILEKEHDSNETSPRVQNEILVQDSVQALMSLGYNKQSAKTAIQKVMEQNQKAEWDTETLIRAALKYI</sequence>
<dbReference type="InterPro" id="IPR011114">
    <property type="entry name" value="RuvA_C"/>
</dbReference>
<evidence type="ECO:0000256" key="6">
    <source>
        <dbReference type="HAMAP-Rule" id="MF_00031"/>
    </source>
</evidence>
<comment type="domain">
    <text evidence="6">Has three domains with a flexible linker between the domains II and III and assumes an 'L' shape. Domain III is highly mobile and contacts RuvB.</text>
</comment>
<dbReference type="SUPFAM" id="SSF50249">
    <property type="entry name" value="Nucleic acid-binding proteins"/>
    <property type="match status" value="1"/>
</dbReference>
<dbReference type="Pfam" id="PF07499">
    <property type="entry name" value="RuvA_C"/>
    <property type="match status" value="1"/>
</dbReference>
<accession>A0A1G1KTT8</accession>
<dbReference type="InterPro" id="IPR012340">
    <property type="entry name" value="NA-bd_OB-fold"/>
</dbReference>
<dbReference type="SUPFAM" id="SSF47781">
    <property type="entry name" value="RuvA domain 2-like"/>
    <property type="match status" value="1"/>
</dbReference>
<organism evidence="8 9">
    <name type="scientific">Candidatus Danuiimicrobium aquiferis</name>
    <dbReference type="NCBI Taxonomy" id="1801832"/>
    <lineage>
        <taxon>Bacteria</taxon>
        <taxon>Pseudomonadati</taxon>
        <taxon>Candidatus Omnitrophota</taxon>
        <taxon>Candidatus Danuiimicrobium</taxon>
    </lineage>
</organism>
<dbReference type="HAMAP" id="MF_00031">
    <property type="entry name" value="DNA_HJ_migration_RuvA"/>
    <property type="match status" value="1"/>
</dbReference>
<dbReference type="GO" id="GO:0009379">
    <property type="term" value="C:Holliday junction helicase complex"/>
    <property type="evidence" value="ECO:0007669"/>
    <property type="project" value="InterPro"/>
</dbReference>
<comment type="caution">
    <text evidence="8">The sequence shown here is derived from an EMBL/GenBank/DDBJ whole genome shotgun (WGS) entry which is preliminary data.</text>
</comment>
<keyword evidence="3 6" id="KW-0238">DNA-binding</keyword>
<comment type="similarity">
    <text evidence="6">Belongs to the RuvA family.</text>
</comment>
<evidence type="ECO:0000256" key="1">
    <source>
        <dbReference type="ARBA" id="ARBA00022490"/>
    </source>
</evidence>
<evidence type="ECO:0000313" key="9">
    <source>
        <dbReference type="Proteomes" id="UP000178187"/>
    </source>
</evidence>
<feature type="region of interest" description="Domain III" evidence="6">
    <location>
        <begin position="148"/>
        <end position="199"/>
    </location>
</feature>
<gene>
    <name evidence="6" type="primary">ruvA</name>
    <name evidence="8" type="ORF">A3G33_00035</name>
</gene>
<comment type="subcellular location">
    <subcellularLocation>
        <location evidence="6">Cytoplasm</location>
    </subcellularLocation>
</comment>
<keyword evidence="1 6" id="KW-0963">Cytoplasm</keyword>
<dbReference type="InterPro" id="IPR003583">
    <property type="entry name" value="Hlx-hairpin-Hlx_DNA-bd_motif"/>
</dbReference>
<dbReference type="Pfam" id="PF14520">
    <property type="entry name" value="HHH_5"/>
    <property type="match status" value="1"/>
</dbReference>
<keyword evidence="8" id="KW-0547">Nucleotide-binding</keyword>
<dbReference type="SMART" id="SM00278">
    <property type="entry name" value="HhH1"/>
    <property type="match status" value="2"/>
</dbReference>
<reference evidence="8 9" key="1">
    <citation type="journal article" date="2016" name="Nat. Commun.">
        <title>Thousands of microbial genomes shed light on interconnected biogeochemical processes in an aquifer system.</title>
        <authorList>
            <person name="Anantharaman K."/>
            <person name="Brown C.T."/>
            <person name="Hug L.A."/>
            <person name="Sharon I."/>
            <person name="Castelle C.J."/>
            <person name="Probst A.J."/>
            <person name="Thomas B.C."/>
            <person name="Singh A."/>
            <person name="Wilkins M.J."/>
            <person name="Karaoz U."/>
            <person name="Brodie E.L."/>
            <person name="Williams K.H."/>
            <person name="Hubbard S.S."/>
            <person name="Banfield J.F."/>
        </authorList>
    </citation>
    <scope>NUCLEOTIDE SEQUENCE [LARGE SCALE GENOMIC DNA]</scope>
</reference>
<dbReference type="Gene3D" id="1.10.8.10">
    <property type="entry name" value="DNA helicase RuvA subunit, C-terminal domain"/>
    <property type="match status" value="1"/>
</dbReference>
<name>A0A1G1KTT8_9BACT</name>
<evidence type="ECO:0000256" key="3">
    <source>
        <dbReference type="ARBA" id="ARBA00023125"/>
    </source>
</evidence>
<proteinExistence type="inferred from homology"/>
<comment type="function">
    <text evidence="6">The RuvA-RuvB-RuvC complex processes Holliday junction (HJ) DNA during genetic recombination and DNA repair, while the RuvA-RuvB complex plays an important role in the rescue of blocked DNA replication forks via replication fork reversal (RFR). RuvA specifically binds to HJ cruciform DNA, conferring on it an open structure. The RuvB hexamer acts as an ATP-dependent pump, pulling dsDNA into and through the RuvAB complex. HJ branch migration allows RuvC to scan DNA until it finds its consensus sequence, where it cleaves and resolves the cruciform DNA.</text>
</comment>
<dbReference type="AlphaFoldDB" id="A0A1G1KTT8"/>
<comment type="subunit">
    <text evidence="6">Homotetramer. Forms an RuvA(8)-RuvB(12)-Holliday junction (HJ) complex. HJ DNA is sandwiched between 2 RuvA tetramers; dsDNA enters through RuvA and exits via RuvB. An RuvB hexamer assembles on each DNA strand where it exits the tetramer. Each RuvB hexamer is contacted by two RuvA subunits (via domain III) on 2 adjacent RuvB subunits; this complex drives branch migration. In the full resolvosome a probable DNA-RuvA(4)-RuvB(12)-RuvC(2) complex forms which resolves the HJ.</text>
</comment>
<dbReference type="NCBIfam" id="TIGR00084">
    <property type="entry name" value="ruvA"/>
    <property type="match status" value="1"/>
</dbReference>
<evidence type="ECO:0000256" key="4">
    <source>
        <dbReference type="ARBA" id="ARBA00023172"/>
    </source>
</evidence>
<dbReference type="EMBL" id="MHFR01000055">
    <property type="protein sequence ID" value="OGW95969.1"/>
    <property type="molecule type" value="Genomic_DNA"/>
</dbReference>
<evidence type="ECO:0000259" key="7">
    <source>
        <dbReference type="SMART" id="SM00278"/>
    </source>
</evidence>
<dbReference type="InterPro" id="IPR036267">
    <property type="entry name" value="RuvA_C_sf"/>
</dbReference>
<dbReference type="GO" id="GO:0009378">
    <property type="term" value="F:four-way junction helicase activity"/>
    <property type="evidence" value="ECO:0007669"/>
    <property type="project" value="InterPro"/>
</dbReference>
<dbReference type="InterPro" id="IPR000085">
    <property type="entry name" value="RuvA"/>
</dbReference>
<dbReference type="InterPro" id="IPR010994">
    <property type="entry name" value="RuvA_2-like"/>
</dbReference>
<keyword evidence="8" id="KW-0067">ATP-binding</keyword>
<dbReference type="GO" id="GO:0006281">
    <property type="term" value="P:DNA repair"/>
    <property type="evidence" value="ECO:0007669"/>
    <property type="project" value="UniProtKB-UniRule"/>
</dbReference>
<dbReference type="GO" id="GO:0048476">
    <property type="term" value="C:Holliday junction resolvase complex"/>
    <property type="evidence" value="ECO:0007669"/>
    <property type="project" value="UniProtKB-UniRule"/>
</dbReference>
<comment type="caution">
    <text evidence="6">Lacks conserved residue(s) required for the propagation of feature annotation.</text>
</comment>
<keyword evidence="2 6" id="KW-0227">DNA damage</keyword>
<dbReference type="GO" id="GO:0000400">
    <property type="term" value="F:four-way junction DNA binding"/>
    <property type="evidence" value="ECO:0007669"/>
    <property type="project" value="UniProtKB-UniRule"/>
</dbReference>
<dbReference type="Gene3D" id="2.40.50.140">
    <property type="entry name" value="Nucleic acid-binding proteins"/>
    <property type="match status" value="1"/>
</dbReference>
<dbReference type="CDD" id="cd14332">
    <property type="entry name" value="UBA_RuvA_C"/>
    <property type="match status" value="1"/>
</dbReference>
<keyword evidence="5 6" id="KW-0234">DNA repair</keyword>
<dbReference type="Pfam" id="PF01330">
    <property type="entry name" value="RuvA_N"/>
    <property type="match status" value="1"/>
</dbReference>
<protein>
    <recommendedName>
        <fullName evidence="6">Holliday junction branch migration complex subunit RuvA</fullName>
    </recommendedName>
</protein>
<dbReference type="InterPro" id="IPR013849">
    <property type="entry name" value="DNA_helicase_Holl-junc_RuvA_I"/>
</dbReference>
<feature type="domain" description="Helix-hairpin-helix DNA-binding motif class 1" evidence="7">
    <location>
        <begin position="108"/>
        <end position="127"/>
    </location>
</feature>
<evidence type="ECO:0000256" key="2">
    <source>
        <dbReference type="ARBA" id="ARBA00022763"/>
    </source>
</evidence>